<comment type="caution">
    <text evidence="12">The sequence shown here is derived from an EMBL/GenBank/DDBJ whole genome shotgun (WGS) entry which is preliminary data.</text>
</comment>
<dbReference type="AlphaFoldDB" id="A0A9W6JZT0"/>
<proteinExistence type="inferred from homology"/>
<name>A0A9W6JZT0_9HYPH</name>
<evidence type="ECO:0000256" key="2">
    <source>
        <dbReference type="ARBA" id="ARBA00022475"/>
    </source>
</evidence>
<keyword evidence="7 11" id="KW-0630">Potassium</keyword>
<evidence type="ECO:0000313" key="12">
    <source>
        <dbReference type="EMBL" id="GLK86287.1"/>
    </source>
</evidence>
<keyword evidence="4 11" id="KW-0812">Transmembrane</keyword>
<dbReference type="HAMAP" id="MF_00276">
    <property type="entry name" value="KdpC"/>
    <property type="match status" value="1"/>
</dbReference>
<dbReference type="Proteomes" id="UP001143330">
    <property type="component" value="Unassembled WGS sequence"/>
</dbReference>
<evidence type="ECO:0000256" key="8">
    <source>
        <dbReference type="ARBA" id="ARBA00022989"/>
    </source>
</evidence>
<keyword evidence="10 11" id="KW-0472">Membrane</keyword>
<keyword evidence="3 11" id="KW-0633">Potassium transport</keyword>
<evidence type="ECO:0000256" key="3">
    <source>
        <dbReference type="ARBA" id="ARBA00022538"/>
    </source>
</evidence>
<dbReference type="PANTHER" id="PTHR30042">
    <property type="entry name" value="POTASSIUM-TRANSPORTING ATPASE C CHAIN"/>
    <property type="match status" value="1"/>
</dbReference>
<dbReference type="GO" id="GO:0008556">
    <property type="term" value="F:P-type potassium transmembrane transporter activity"/>
    <property type="evidence" value="ECO:0007669"/>
    <property type="project" value="InterPro"/>
</dbReference>
<keyword evidence="2 11" id="KW-1003">Cell membrane</keyword>
<keyword evidence="8 11" id="KW-1133">Transmembrane helix</keyword>
<dbReference type="NCBIfam" id="NF001454">
    <property type="entry name" value="PRK00315.1"/>
    <property type="match status" value="1"/>
</dbReference>
<evidence type="ECO:0000256" key="7">
    <source>
        <dbReference type="ARBA" id="ARBA00022958"/>
    </source>
</evidence>
<dbReference type="EMBL" id="BSFM01000017">
    <property type="protein sequence ID" value="GLK86287.1"/>
    <property type="molecule type" value="Genomic_DNA"/>
</dbReference>
<comment type="subunit">
    <text evidence="11">The system is composed of three essential subunits: KdpA, KdpB and KdpC.</text>
</comment>
<dbReference type="RefSeq" id="WP_213360891.1">
    <property type="nucleotide sequence ID" value="NZ_BSFM01000017.1"/>
</dbReference>
<keyword evidence="13" id="KW-1185">Reference proteome</keyword>
<evidence type="ECO:0000256" key="6">
    <source>
        <dbReference type="ARBA" id="ARBA00022840"/>
    </source>
</evidence>
<dbReference type="InterPro" id="IPR003820">
    <property type="entry name" value="KdpC"/>
</dbReference>
<protein>
    <recommendedName>
        <fullName evidence="11">Potassium-transporting ATPase KdpC subunit</fullName>
    </recommendedName>
    <alternativeName>
        <fullName evidence="11">ATP phosphohydrolase [potassium-transporting] C chain</fullName>
    </alternativeName>
    <alternativeName>
        <fullName evidence="11">Potassium-binding and translocating subunit C</fullName>
    </alternativeName>
    <alternativeName>
        <fullName evidence="11">Potassium-translocating ATPase C chain</fullName>
    </alternativeName>
</protein>
<evidence type="ECO:0000256" key="5">
    <source>
        <dbReference type="ARBA" id="ARBA00022741"/>
    </source>
</evidence>
<dbReference type="NCBIfam" id="TIGR00681">
    <property type="entry name" value="kdpC"/>
    <property type="match status" value="1"/>
</dbReference>
<evidence type="ECO:0000256" key="4">
    <source>
        <dbReference type="ARBA" id="ARBA00022692"/>
    </source>
</evidence>
<gene>
    <name evidence="11 12" type="primary">kdpC</name>
    <name evidence="12" type="ORF">GCM10017653_43570</name>
</gene>
<keyword evidence="6 11" id="KW-0067">ATP-binding</keyword>
<comment type="function">
    <text evidence="11">Part of the high-affinity ATP-driven potassium transport (or Kdp) system, which catalyzes the hydrolysis of ATP coupled with the electrogenic transport of potassium into the cytoplasm. This subunit acts as a catalytic chaperone that increases the ATP-binding affinity of the ATP-hydrolyzing subunit KdpB by the formation of a transient KdpB/KdpC/ATP ternary complex.</text>
</comment>
<reference evidence="12" key="2">
    <citation type="submission" date="2023-01" db="EMBL/GenBank/DDBJ databases">
        <authorList>
            <person name="Sun Q."/>
            <person name="Evtushenko L."/>
        </authorList>
    </citation>
    <scope>NUCLEOTIDE SEQUENCE</scope>
    <source>
        <strain evidence="12">VKM B-2789</strain>
    </source>
</reference>
<organism evidence="12 13">
    <name type="scientific">Ancylobacter defluvii</name>
    <dbReference type="NCBI Taxonomy" id="1282440"/>
    <lineage>
        <taxon>Bacteria</taxon>
        <taxon>Pseudomonadati</taxon>
        <taxon>Pseudomonadota</taxon>
        <taxon>Alphaproteobacteria</taxon>
        <taxon>Hyphomicrobiales</taxon>
        <taxon>Xanthobacteraceae</taxon>
        <taxon>Ancylobacter</taxon>
    </lineage>
</organism>
<accession>A0A9W6JZT0</accession>
<dbReference type="PIRSF" id="PIRSF001296">
    <property type="entry name" value="K_ATPase_KdpC"/>
    <property type="match status" value="1"/>
</dbReference>
<dbReference type="Pfam" id="PF02669">
    <property type="entry name" value="KdpC"/>
    <property type="match status" value="1"/>
</dbReference>
<comment type="subcellular location">
    <subcellularLocation>
        <location evidence="11">Cell membrane</location>
        <topology evidence="11">Single-pass membrane protein</topology>
    </subcellularLocation>
</comment>
<dbReference type="PANTHER" id="PTHR30042:SF2">
    <property type="entry name" value="POTASSIUM-TRANSPORTING ATPASE KDPC SUBUNIT"/>
    <property type="match status" value="1"/>
</dbReference>
<dbReference type="GO" id="GO:0005524">
    <property type="term" value="F:ATP binding"/>
    <property type="evidence" value="ECO:0007669"/>
    <property type="project" value="UniProtKB-UniRule"/>
</dbReference>
<dbReference type="GO" id="GO:0005886">
    <property type="term" value="C:plasma membrane"/>
    <property type="evidence" value="ECO:0007669"/>
    <property type="project" value="UniProtKB-SubCell"/>
</dbReference>
<keyword evidence="9 11" id="KW-0406">Ion transport</keyword>
<evidence type="ECO:0000256" key="9">
    <source>
        <dbReference type="ARBA" id="ARBA00023065"/>
    </source>
</evidence>
<keyword evidence="5 11" id="KW-0547">Nucleotide-binding</keyword>
<evidence type="ECO:0000256" key="11">
    <source>
        <dbReference type="HAMAP-Rule" id="MF_00276"/>
    </source>
</evidence>
<evidence type="ECO:0000256" key="10">
    <source>
        <dbReference type="ARBA" id="ARBA00023136"/>
    </source>
</evidence>
<evidence type="ECO:0000256" key="1">
    <source>
        <dbReference type="ARBA" id="ARBA00022448"/>
    </source>
</evidence>
<reference evidence="12" key="1">
    <citation type="journal article" date="2014" name="Int. J. Syst. Evol. Microbiol.">
        <title>Complete genome sequence of Corynebacterium casei LMG S-19264T (=DSM 44701T), isolated from a smear-ripened cheese.</title>
        <authorList>
            <consortium name="US DOE Joint Genome Institute (JGI-PGF)"/>
            <person name="Walter F."/>
            <person name="Albersmeier A."/>
            <person name="Kalinowski J."/>
            <person name="Ruckert C."/>
        </authorList>
    </citation>
    <scope>NUCLEOTIDE SEQUENCE</scope>
    <source>
        <strain evidence="12">VKM B-2789</strain>
    </source>
</reference>
<sequence>MLKHFRPAIVLTVLLTALLGLAYPLAITGIAGAAFPRQAGGSLVTRDGILVGSTLIGQSFASERYFWSRPSATSPDPYNAGASSGSNLGPTAAKLRDRVVADVEKLRAAGIEEEVPADAVTASGSGLDPDISPDFARAQVARVAKARGLDAARVDALVDGVLQGRELGFLGEPRVNVLRLNLALDNLKS</sequence>
<keyword evidence="1 11" id="KW-0813">Transport</keyword>
<evidence type="ECO:0000313" key="13">
    <source>
        <dbReference type="Proteomes" id="UP001143330"/>
    </source>
</evidence>
<comment type="similarity">
    <text evidence="11">Belongs to the KdpC family.</text>
</comment>